<proteinExistence type="predicted"/>
<gene>
    <name evidence="1" type="ORF">GO620_005010</name>
</gene>
<dbReference type="Proteomes" id="UP000429232">
    <property type="component" value="Chromosome"/>
</dbReference>
<organism evidence="1 2">
    <name type="scientific">Mucilaginibacter ginkgonis</name>
    <dbReference type="NCBI Taxonomy" id="2682091"/>
    <lineage>
        <taxon>Bacteria</taxon>
        <taxon>Pseudomonadati</taxon>
        <taxon>Bacteroidota</taxon>
        <taxon>Sphingobacteriia</taxon>
        <taxon>Sphingobacteriales</taxon>
        <taxon>Sphingobacteriaceae</taxon>
        <taxon>Mucilaginibacter</taxon>
    </lineage>
</organism>
<dbReference type="AlphaFoldDB" id="A0A6I4I1X8"/>
<evidence type="ECO:0000313" key="2">
    <source>
        <dbReference type="Proteomes" id="UP000429232"/>
    </source>
</evidence>
<dbReference type="EMBL" id="CP066775">
    <property type="protein sequence ID" value="QQL50821.1"/>
    <property type="molecule type" value="Genomic_DNA"/>
</dbReference>
<sequence length="280" mass="31570">MKFLFVLLVFAPVYVFGQKLHVRDRPGNALTGSQFAASISDTAISLEQREKAIFKEIKRGNIPQFYRQLVKVTDTATFNGKLNSIEYYVAPDYLAIGTDSDFFYCPMTPALAQRVANKLKCMLPTRKMVNTIYIQSQVKLSPLPIPPSPAMNTVPVFIKHNNMLTAQRDSSGSRFALGSLIGGNKKDVIISNRIYNDTSTFHVVIYGWHRISNGKAIQPLYARHLNTWADYSHGIRLIQKKVWVNGKKTTVDKVLKSKELSTLLSDEGPIEKPFYPTHVD</sequence>
<protein>
    <submittedName>
        <fullName evidence="1">Uncharacterized protein</fullName>
    </submittedName>
</protein>
<dbReference type="KEGG" id="mgik:GO620_005010"/>
<name>A0A6I4I1X8_9SPHI</name>
<accession>A0A6I4I1X8</accession>
<dbReference type="RefSeq" id="WP_157526679.1">
    <property type="nucleotide sequence ID" value="NZ_CP066775.1"/>
</dbReference>
<evidence type="ECO:0000313" key="1">
    <source>
        <dbReference type="EMBL" id="QQL50821.1"/>
    </source>
</evidence>
<reference evidence="1 2" key="1">
    <citation type="submission" date="2020-12" db="EMBL/GenBank/DDBJ databases">
        <title>HMF7856_wgs.fasta genome submission.</title>
        <authorList>
            <person name="Kang H."/>
            <person name="Kim H."/>
            <person name="Joh K."/>
        </authorList>
    </citation>
    <scope>NUCLEOTIDE SEQUENCE [LARGE SCALE GENOMIC DNA]</scope>
    <source>
        <strain evidence="1 2">HMF7856</strain>
    </source>
</reference>
<keyword evidence="2" id="KW-1185">Reference proteome</keyword>